<name>A0A5J6ZCI4_9GAMM</name>
<dbReference type="HAMAP" id="MF_00045">
    <property type="entry name" value="Oligoribonuclease"/>
    <property type="match status" value="1"/>
</dbReference>
<evidence type="ECO:0000256" key="1">
    <source>
        <dbReference type="ARBA" id="ARBA00009921"/>
    </source>
</evidence>
<feature type="active site" evidence="6">
    <location>
        <position position="129"/>
    </location>
</feature>
<comment type="subcellular location">
    <subcellularLocation>
        <location evidence="6">Cytoplasm</location>
    </subcellularLocation>
</comment>
<comment type="function">
    <text evidence="6">3'-to-5' exoribonuclease specific for small oligoribonucleotides.</text>
</comment>
<protein>
    <recommendedName>
        <fullName evidence="5 6">Oligoribonuclease</fullName>
        <ecNumber evidence="6">3.1.-.-</ecNumber>
    </recommendedName>
</protein>
<dbReference type="GO" id="GO:0005737">
    <property type="term" value="C:cytoplasm"/>
    <property type="evidence" value="ECO:0007669"/>
    <property type="project" value="UniProtKB-SubCell"/>
</dbReference>
<dbReference type="NCBIfam" id="NF003765">
    <property type="entry name" value="PRK05359.1"/>
    <property type="match status" value="1"/>
</dbReference>
<dbReference type="PANTHER" id="PTHR11046:SF0">
    <property type="entry name" value="OLIGORIBONUCLEASE, MITOCHONDRIAL"/>
    <property type="match status" value="1"/>
</dbReference>
<dbReference type="Pfam" id="PF00929">
    <property type="entry name" value="RNase_T"/>
    <property type="match status" value="1"/>
</dbReference>
<dbReference type="GO" id="GO:0006259">
    <property type="term" value="P:DNA metabolic process"/>
    <property type="evidence" value="ECO:0007669"/>
    <property type="project" value="UniProtKB-ARBA"/>
</dbReference>
<dbReference type="EMBL" id="CP042426">
    <property type="protein sequence ID" value="QFQ32367.1"/>
    <property type="molecule type" value="Genomic_DNA"/>
</dbReference>
<dbReference type="AlphaFoldDB" id="A0A5J6ZCI4"/>
<organism evidence="7 8">
    <name type="scientific">Buchnera aphidicola</name>
    <name type="common">Aphis gossypii</name>
    <dbReference type="NCBI Taxonomy" id="98785"/>
    <lineage>
        <taxon>Bacteria</taxon>
        <taxon>Pseudomonadati</taxon>
        <taxon>Pseudomonadota</taxon>
        <taxon>Gammaproteobacteria</taxon>
        <taxon>Enterobacterales</taxon>
        <taxon>Erwiniaceae</taxon>
        <taxon>Buchnera</taxon>
    </lineage>
</organism>
<dbReference type="FunFam" id="3.30.420.10:FF:000003">
    <property type="entry name" value="Oligoribonuclease"/>
    <property type="match status" value="1"/>
</dbReference>
<evidence type="ECO:0000256" key="5">
    <source>
        <dbReference type="ARBA" id="ARBA00070964"/>
    </source>
</evidence>
<accession>A0A5J6ZCI4</accession>
<evidence type="ECO:0000313" key="7">
    <source>
        <dbReference type="EMBL" id="QFQ32367.1"/>
    </source>
</evidence>
<dbReference type="EC" id="3.1.-.-" evidence="6"/>
<keyword evidence="4 6" id="KW-0269">Exonuclease</keyword>
<dbReference type="SMART" id="SM00479">
    <property type="entry name" value="EXOIII"/>
    <property type="match status" value="1"/>
</dbReference>
<dbReference type="PANTHER" id="PTHR11046">
    <property type="entry name" value="OLIGORIBONUCLEASE, MITOCHONDRIAL"/>
    <property type="match status" value="1"/>
</dbReference>
<dbReference type="SUPFAM" id="SSF53098">
    <property type="entry name" value="Ribonuclease H-like"/>
    <property type="match status" value="1"/>
</dbReference>
<evidence type="ECO:0000313" key="8">
    <source>
        <dbReference type="Proteomes" id="UP000326914"/>
    </source>
</evidence>
<evidence type="ECO:0000256" key="3">
    <source>
        <dbReference type="ARBA" id="ARBA00022801"/>
    </source>
</evidence>
<evidence type="ECO:0000256" key="2">
    <source>
        <dbReference type="ARBA" id="ARBA00022722"/>
    </source>
</evidence>
<keyword evidence="2 6" id="KW-0540">Nuclease</keyword>
<sequence>MKLDNENLIWIDLEMTGLNSKIHRIIEIATLITDEQLNILAQGPVIAINQKEKHMLLMNEWNKKNHMKTGLVEKVKKSTYNESKAEFKTISFLKKWVSLKSSPMCGNSVYQDRKFLNQYMPKLEKYFHYRSIDVSTIKELVSRWYPKTKKFKKQKNHTALDDIKESVVELRFYKKFFFNTSIK</sequence>
<keyword evidence="6" id="KW-0963">Cytoplasm</keyword>
<comment type="similarity">
    <text evidence="1 6">Belongs to the oligoribonuclease family.</text>
</comment>
<evidence type="ECO:0000256" key="4">
    <source>
        <dbReference type="ARBA" id="ARBA00022839"/>
    </source>
</evidence>
<dbReference type="InterPro" id="IPR036397">
    <property type="entry name" value="RNaseH_sf"/>
</dbReference>
<dbReference type="Gene3D" id="3.30.420.10">
    <property type="entry name" value="Ribonuclease H-like superfamily/Ribonuclease H"/>
    <property type="match status" value="1"/>
</dbReference>
<dbReference type="GO" id="GO:0003676">
    <property type="term" value="F:nucleic acid binding"/>
    <property type="evidence" value="ECO:0007669"/>
    <property type="project" value="InterPro"/>
</dbReference>
<keyword evidence="3 6" id="KW-0378">Hydrolase</keyword>
<dbReference type="OrthoDB" id="9801329at2"/>
<reference evidence="7 8" key="1">
    <citation type="submission" date="2019-07" db="EMBL/GenBank/DDBJ databases">
        <title>Buchnera limit thermal tolerance of host aphids.</title>
        <authorList>
            <person name="Zhang B."/>
            <person name="Moran N."/>
        </authorList>
    </citation>
    <scope>NUCLEOTIDE SEQUENCE [LARGE SCALE GENOMIC DNA]</scope>
    <source>
        <strain evidence="7 8">Ago-UT1</strain>
    </source>
</reference>
<dbReference type="InterPro" id="IPR012337">
    <property type="entry name" value="RNaseH-like_sf"/>
</dbReference>
<proteinExistence type="inferred from homology"/>
<dbReference type="GO" id="GO:0000175">
    <property type="term" value="F:3'-5'-RNA exonuclease activity"/>
    <property type="evidence" value="ECO:0007669"/>
    <property type="project" value="InterPro"/>
</dbReference>
<dbReference type="CDD" id="cd06135">
    <property type="entry name" value="Orn"/>
    <property type="match status" value="1"/>
</dbReference>
<dbReference type="InterPro" id="IPR013520">
    <property type="entry name" value="Ribonucl_H"/>
</dbReference>
<gene>
    <name evidence="6" type="primary">orn</name>
    <name evidence="7" type="ORF">FQV32_00035</name>
</gene>
<dbReference type="RefSeq" id="WP_158346842.1">
    <property type="nucleotide sequence ID" value="NZ_CP042426.1"/>
</dbReference>
<evidence type="ECO:0000256" key="6">
    <source>
        <dbReference type="HAMAP-Rule" id="MF_00045"/>
    </source>
</evidence>
<dbReference type="Proteomes" id="UP000326914">
    <property type="component" value="Chromosome"/>
</dbReference>
<dbReference type="InterPro" id="IPR022894">
    <property type="entry name" value="Oligoribonuclease"/>
</dbReference>